<dbReference type="EMBL" id="FQWT01000005">
    <property type="protein sequence ID" value="SHH68189.1"/>
    <property type="molecule type" value="Genomic_DNA"/>
</dbReference>
<reference evidence="2" key="1">
    <citation type="submission" date="2016-11" db="EMBL/GenBank/DDBJ databases">
        <authorList>
            <person name="Varghese N."/>
            <person name="Submissions S."/>
        </authorList>
    </citation>
    <scope>NUCLEOTIDE SEQUENCE [LARGE SCALE GENOMIC DNA]</scope>
    <source>
        <strain evidence="2">DSM 19055</strain>
    </source>
</reference>
<dbReference type="AlphaFoldDB" id="A0A1M5UYZ4"/>
<proteinExistence type="predicted"/>
<dbReference type="OrthoDB" id="1270220at2"/>
<dbReference type="eggNOG" id="ENOG5030RJY">
    <property type="taxonomic scope" value="Bacteria"/>
</dbReference>
<dbReference type="Proteomes" id="UP000184047">
    <property type="component" value="Unassembled WGS sequence"/>
</dbReference>
<evidence type="ECO:0000313" key="2">
    <source>
        <dbReference type="Proteomes" id="UP000184047"/>
    </source>
</evidence>
<gene>
    <name evidence="1" type="ORF">SAMN05421866_3457</name>
</gene>
<evidence type="ECO:0000313" key="1">
    <source>
        <dbReference type="EMBL" id="SHH68189.1"/>
    </source>
</evidence>
<dbReference type="STRING" id="421058.SAMN05421866_3457"/>
<dbReference type="RefSeq" id="WP_040996732.1">
    <property type="nucleotide sequence ID" value="NZ_FQWT01000005.1"/>
</dbReference>
<protein>
    <submittedName>
        <fullName evidence="1">Uncharacterized protein</fullName>
    </submittedName>
</protein>
<accession>A0A1M5UYZ4</accession>
<name>A0A1M5UYZ4_9FLAO</name>
<sequence>MKKLYKEKNKLPLTFKYIEIFKTKNVSKIHSSMVYSVPSEKYQTEYHVREKPLKQLTRLI</sequence>
<keyword evidence="2" id="KW-1185">Reference proteome</keyword>
<organism evidence="1 2">
    <name type="scientific">Chryseobacterium oranimense</name>
    <dbReference type="NCBI Taxonomy" id="421058"/>
    <lineage>
        <taxon>Bacteria</taxon>
        <taxon>Pseudomonadati</taxon>
        <taxon>Bacteroidota</taxon>
        <taxon>Flavobacteriia</taxon>
        <taxon>Flavobacteriales</taxon>
        <taxon>Weeksellaceae</taxon>
        <taxon>Chryseobacterium group</taxon>
        <taxon>Chryseobacterium</taxon>
    </lineage>
</organism>